<sequence length="288" mass="33508">MLCSGTGFQDGKYRVYLHYQEPHSTKETIDFLKHEYGIGGGTHIFTDGTRGNQWHDGKGISLSKSGSFITNPEIRLSWNQVAKRLGELIAADRYLNSKEKERLPVVQQEIEEQRRRLAEEAYARQILNREPTPTQTELNVSKDTANYVFHLGDTVYIGAEEYEILSFNNNSVELRDADCPLFTKQFQRETFEEMLRDNPLNDHLLMQEGITEQPTVLKDEKLSPRDIYQTYLPEIINKIRNDEIYPYLRDRDAEPDSAKLELDTAIDRIVHSMKETHPDFYEAYINLL</sequence>
<dbReference type="Proteomes" id="UP000306409">
    <property type="component" value="Chromosome"/>
</dbReference>
<dbReference type="EMBL" id="CP061336">
    <property type="protein sequence ID" value="QNU66391.1"/>
    <property type="molecule type" value="Genomic_DNA"/>
</dbReference>
<proteinExistence type="predicted"/>
<dbReference type="KEGG" id="rher:EHE19_016175"/>
<evidence type="ECO:0000313" key="1">
    <source>
        <dbReference type="EMBL" id="QNU66391.1"/>
    </source>
</evidence>
<accession>A0A4U7J9I2</accession>
<protein>
    <submittedName>
        <fullName evidence="1">Uncharacterized protein</fullName>
    </submittedName>
</protein>
<gene>
    <name evidence="1" type="ORF">EHE19_016175</name>
</gene>
<reference evidence="1 2" key="1">
    <citation type="submission" date="2020-09" db="EMBL/GenBank/DDBJ databases">
        <title>Characterization and genome sequencing of Ruminiclostridium sp. nov. MA18.</title>
        <authorList>
            <person name="Rettenmaier R."/>
            <person name="Kowollik M.-L."/>
            <person name="Liebl W."/>
            <person name="Zverlov V."/>
        </authorList>
    </citation>
    <scope>NUCLEOTIDE SEQUENCE [LARGE SCALE GENOMIC DNA]</scope>
    <source>
        <strain evidence="1 2">MA18</strain>
    </source>
</reference>
<dbReference type="AlphaFoldDB" id="A0A4U7J9I2"/>
<evidence type="ECO:0000313" key="2">
    <source>
        <dbReference type="Proteomes" id="UP000306409"/>
    </source>
</evidence>
<keyword evidence="2" id="KW-1185">Reference proteome</keyword>
<name>A0A4U7J9I2_9FIRM</name>
<organism evidence="1 2">
    <name type="scientific">Ruminiclostridium herbifermentans</name>
    <dbReference type="NCBI Taxonomy" id="2488810"/>
    <lineage>
        <taxon>Bacteria</taxon>
        <taxon>Bacillati</taxon>
        <taxon>Bacillota</taxon>
        <taxon>Clostridia</taxon>
        <taxon>Eubacteriales</taxon>
        <taxon>Oscillospiraceae</taxon>
        <taxon>Ruminiclostridium</taxon>
    </lineage>
</organism>